<dbReference type="OrthoDB" id="1119934at2"/>
<accession>D5BHP1</accession>
<sequence>MKIMKKKNLILSVVVILLTTLTYAQEEKFFEMVDDTNEYTIVELAEMDSRFSTFLTFLKASGLDTSVEYVEGYTIFLPTNQAFEDMKLGELSQLTNPENKIKLVEFVKHYIIPQKVLKNEFNSSQVITVSEDKSIKINTELNGQHVAIGGANIIASDIESKNGIIHVIDQLVTPTDYFATSY</sequence>
<evidence type="ECO:0000259" key="2">
    <source>
        <dbReference type="PROSITE" id="PS50213"/>
    </source>
</evidence>
<dbReference type="eggNOG" id="COG2335">
    <property type="taxonomic scope" value="Bacteria"/>
</dbReference>
<dbReference type="SMART" id="SM00554">
    <property type="entry name" value="FAS1"/>
    <property type="match status" value="1"/>
</dbReference>
<dbReference type="STRING" id="655815.ZPR_3120"/>
<name>D5BHP1_ZUNPS</name>
<reference evidence="3 4" key="1">
    <citation type="journal article" date="2010" name="BMC Genomics">
        <title>The complete genome of Zunongwangia profunda SM-A87 reveals its adaptation to the deep-sea environment and ecological role in sedimentary organic nitrogen degradation.</title>
        <authorList>
            <person name="Qin Q.L."/>
            <person name="Zhang X.Y."/>
            <person name="Wang X.M."/>
            <person name="Liu G.M."/>
            <person name="Chen X.L."/>
            <person name="Xie B.B."/>
            <person name="Dang H.Y."/>
            <person name="Zhou B.C."/>
            <person name="Yu J."/>
            <person name="Zhang Y.Z."/>
        </authorList>
    </citation>
    <scope>NUCLEOTIDE SEQUENCE [LARGE SCALE GENOMIC DNA]</scope>
    <source>
        <strain evidence="4">DSM 18752 / CCTCC AB 206139 / SM-A87</strain>
    </source>
</reference>
<keyword evidence="1" id="KW-0732">Signal</keyword>
<keyword evidence="4" id="KW-1185">Reference proteome</keyword>
<evidence type="ECO:0000256" key="1">
    <source>
        <dbReference type="SAM" id="SignalP"/>
    </source>
</evidence>
<feature type="signal peptide" evidence="1">
    <location>
        <begin position="1"/>
        <end position="24"/>
    </location>
</feature>
<dbReference type="SUPFAM" id="SSF82153">
    <property type="entry name" value="FAS1 domain"/>
    <property type="match status" value="1"/>
</dbReference>
<dbReference type="PANTHER" id="PTHR10900:SF77">
    <property type="entry name" value="FI19380P1"/>
    <property type="match status" value="1"/>
</dbReference>
<feature type="chain" id="PRO_5003069379" evidence="1">
    <location>
        <begin position="25"/>
        <end position="182"/>
    </location>
</feature>
<dbReference type="EMBL" id="CP001650">
    <property type="protein sequence ID" value="ADF53439.1"/>
    <property type="molecule type" value="Genomic_DNA"/>
</dbReference>
<dbReference type="HOGENOM" id="CLU_031281_4_2_10"/>
<dbReference type="PANTHER" id="PTHR10900">
    <property type="entry name" value="PERIOSTIN-RELATED"/>
    <property type="match status" value="1"/>
</dbReference>
<dbReference type="PROSITE" id="PS50213">
    <property type="entry name" value="FAS1"/>
    <property type="match status" value="1"/>
</dbReference>
<feature type="domain" description="FAS1" evidence="2">
    <location>
        <begin position="38"/>
        <end position="172"/>
    </location>
</feature>
<evidence type="ECO:0000313" key="4">
    <source>
        <dbReference type="Proteomes" id="UP000001654"/>
    </source>
</evidence>
<evidence type="ECO:0000313" key="3">
    <source>
        <dbReference type="EMBL" id="ADF53439.1"/>
    </source>
</evidence>
<gene>
    <name evidence="3" type="ordered locus">ZPR_3120</name>
</gene>
<dbReference type="InterPro" id="IPR000782">
    <property type="entry name" value="FAS1_domain"/>
</dbReference>
<dbReference type="Proteomes" id="UP000001654">
    <property type="component" value="Chromosome"/>
</dbReference>
<dbReference type="InterPro" id="IPR036378">
    <property type="entry name" value="FAS1_dom_sf"/>
</dbReference>
<dbReference type="AlphaFoldDB" id="D5BHP1"/>
<dbReference type="Pfam" id="PF02469">
    <property type="entry name" value="Fasciclin"/>
    <property type="match status" value="1"/>
</dbReference>
<dbReference type="KEGG" id="zpr:ZPR_3120"/>
<dbReference type="Gene3D" id="2.30.180.10">
    <property type="entry name" value="FAS1 domain"/>
    <property type="match status" value="1"/>
</dbReference>
<protein>
    <submittedName>
        <fullName evidence="3">Beta-Ig-H3/fasciclin</fullName>
    </submittedName>
</protein>
<dbReference type="InterPro" id="IPR050904">
    <property type="entry name" value="Adhesion/Biosynth-related"/>
</dbReference>
<organism evidence="3 4">
    <name type="scientific">Zunongwangia profunda (strain DSM 18752 / CCTCC AB 206139 / SM-A87)</name>
    <name type="common">Wangia profunda</name>
    <dbReference type="NCBI Taxonomy" id="655815"/>
    <lineage>
        <taxon>Bacteria</taxon>
        <taxon>Pseudomonadati</taxon>
        <taxon>Bacteroidota</taxon>
        <taxon>Flavobacteriia</taxon>
        <taxon>Flavobacteriales</taxon>
        <taxon>Flavobacteriaceae</taxon>
        <taxon>Zunongwangia</taxon>
    </lineage>
</organism>
<proteinExistence type="predicted"/>